<evidence type="ECO:0000259" key="11">
    <source>
        <dbReference type="Pfam" id="PF01545"/>
    </source>
</evidence>
<evidence type="ECO:0000256" key="5">
    <source>
        <dbReference type="ARBA" id="ARBA00022906"/>
    </source>
</evidence>
<evidence type="ECO:0000256" key="6">
    <source>
        <dbReference type="ARBA" id="ARBA00022989"/>
    </source>
</evidence>
<dbReference type="GO" id="GO:0015297">
    <property type="term" value="F:antiporter activity"/>
    <property type="evidence" value="ECO:0007669"/>
    <property type="project" value="UniProtKB-KW"/>
</dbReference>
<feature type="transmembrane region" description="Helical" evidence="10">
    <location>
        <begin position="142"/>
        <end position="162"/>
    </location>
</feature>
<reference evidence="12" key="2">
    <citation type="submission" date="2025-09" db="UniProtKB">
        <authorList>
            <consortium name="Ensembl"/>
        </authorList>
    </citation>
    <scope>IDENTIFICATION</scope>
</reference>
<evidence type="ECO:0000313" key="12">
    <source>
        <dbReference type="Ensembl" id="ENSHCOP00000014015.1"/>
    </source>
</evidence>
<comment type="similarity">
    <text evidence="2">Belongs to the cation diffusion facilitator (CDF) transporter (TC 2.A.4) family. SLC30A subfamily.</text>
</comment>
<dbReference type="STRING" id="109280.ENSHCOP00000014015"/>
<dbReference type="InterPro" id="IPR050681">
    <property type="entry name" value="CDF/SLC30A"/>
</dbReference>
<evidence type="ECO:0000256" key="9">
    <source>
        <dbReference type="SAM" id="MobiDB-lite"/>
    </source>
</evidence>
<dbReference type="OMA" id="CAKDENT"/>
<keyword evidence="7 10" id="KW-0472">Membrane</keyword>
<dbReference type="InterPro" id="IPR058533">
    <property type="entry name" value="Cation_efflux_TM"/>
</dbReference>
<dbReference type="Gene3D" id="1.20.1510.10">
    <property type="entry name" value="Cation efflux protein transmembrane domain"/>
    <property type="match status" value="1"/>
</dbReference>
<feature type="region of interest" description="Disordered" evidence="9">
    <location>
        <begin position="1"/>
        <end position="30"/>
    </location>
</feature>
<evidence type="ECO:0000256" key="2">
    <source>
        <dbReference type="ARBA" id="ARBA00008873"/>
    </source>
</evidence>
<dbReference type="Ensembl" id="ENSHCOT00000021503.1">
    <property type="protein sequence ID" value="ENSHCOP00000014015.1"/>
    <property type="gene ID" value="ENSHCOG00000017286.1"/>
</dbReference>
<sequence length="212" mass="22532">SSRLSSDSEGSEDVEWSCGDGGELDTGESGERRRAGKKLVFALVVSLLFMVAEVFGGYAAHSLAIMTDAAHLLSDVGSISVSIFSLWIAGRTPTHSLTFGWRRAEIMGMLLSLSSIWAVTVLLVSSAVQRMSDGDYDINSDIMLLTSGCGVAVNVLMVIILYQSGVAHTHSHSPNRAACVHAVGDLIQSLGVLLAAGIIHFWVSCSKTHHQS</sequence>
<feature type="transmembrane region" description="Helical" evidence="10">
    <location>
        <begin position="39"/>
        <end position="60"/>
    </location>
</feature>
<dbReference type="SUPFAM" id="SSF161111">
    <property type="entry name" value="Cation efflux protein transmembrane domain-like"/>
    <property type="match status" value="1"/>
</dbReference>
<dbReference type="InterPro" id="IPR002524">
    <property type="entry name" value="Cation_efflux"/>
</dbReference>
<comment type="subcellular location">
    <subcellularLocation>
        <location evidence="1">Membrane</location>
        <topology evidence="1">Multi-pass membrane protein</topology>
    </subcellularLocation>
</comment>
<dbReference type="Pfam" id="PF01545">
    <property type="entry name" value="Cation_efflux"/>
    <property type="match status" value="1"/>
</dbReference>
<evidence type="ECO:0000256" key="8">
    <source>
        <dbReference type="ARBA" id="ARBA00048349"/>
    </source>
</evidence>
<keyword evidence="6 10" id="KW-1133">Transmembrane helix</keyword>
<dbReference type="NCBIfam" id="TIGR01297">
    <property type="entry name" value="CDF"/>
    <property type="match status" value="1"/>
</dbReference>
<keyword evidence="3" id="KW-0050">Antiport</keyword>
<accession>A0A3Q3DJW6</accession>
<dbReference type="PANTHER" id="PTHR11562:SF17">
    <property type="entry name" value="RE54080P-RELATED"/>
    <property type="match status" value="1"/>
</dbReference>
<keyword evidence="13" id="KW-1185">Reference proteome</keyword>
<feature type="transmembrane region" description="Helical" evidence="10">
    <location>
        <begin position="183"/>
        <end position="203"/>
    </location>
</feature>
<keyword evidence="5" id="KW-0862">Zinc</keyword>
<dbReference type="AlphaFoldDB" id="A0A3Q3DJW6"/>
<dbReference type="PANTHER" id="PTHR11562">
    <property type="entry name" value="CATION EFFLUX PROTEIN/ ZINC TRANSPORTER"/>
    <property type="match status" value="1"/>
</dbReference>
<evidence type="ECO:0000313" key="13">
    <source>
        <dbReference type="Proteomes" id="UP000264820"/>
    </source>
</evidence>
<evidence type="ECO:0000256" key="10">
    <source>
        <dbReference type="SAM" id="Phobius"/>
    </source>
</evidence>
<reference evidence="12" key="1">
    <citation type="submission" date="2025-08" db="UniProtKB">
        <authorList>
            <consortium name="Ensembl"/>
        </authorList>
    </citation>
    <scope>IDENTIFICATION</scope>
</reference>
<dbReference type="GeneTree" id="ENSGT00940000156072"/>
<keyword evidence="4 10" id="KW-0812">Transmembrane</keyword>
<name>A0A3Q3DJW6_HIPCM</name>
<evidence type="ECO:0000256" key="1">
    <source>
        <dbReference type="ARBA" id="ARBA00004141"/>
    </source>
</evidence>
<dbReference type="GO" id="GO:0005385">
    <property type="term" value="F:zinc ion transmembrane transporter activity"/>
    <property type="evidence" value="ECO:0007669"/>
    <property type="project" value="TreeGrafter"/>
</dbReference>
<evidence type="ECO:0000256" key="3">
    <source>
        <dbReference type="ARBA" id="ARBA00022449"/>
    </source>
</evidence>
<keyword evidence="5" id="KW-0864">Zinc transport</keyword>
<feature type="transmembrane region" description="Helical" evidence="10">
    <location>
        <begin position="110"/>
        <end position="130"/>
    </location>
</feature>
<keyword evidence="5" id="KW-0406">Ion transport</keyword>
<protein>
    <submittedName>
        <fullName evidence="12">Solute carrier family 30 member 2</fullName>
    </submittedName>
</protein>
<comment type="catalytic activity">
    <reaction evidence="8">
        <text>Zn(2+)(in) + 2 H(+)(out) = Zn(2+)(out) + 2 H(+)(in)</text>
        <dbReference type="Rhea" id="RHEA:72627"/>
        <dbReference type="ChEBI" id="CHEBI:15378"/>
        <dbReference type="ChEBI" id="CHEBI:29105"/>
    </reaction>
</comment>
<keyword evidence="5" id="KW-0813">Transport</keyword>
<proteinExistence type="inferred from homology"/>
<evidence type="ECO:0000256" key="7">
    <source>
        <dbReference type="ARBA" id="ARBA00023136"/>
    </source>
</evidence>
<dbReference type="GO" id="GO:0005886">
    <property type="term" value="C:plasma membrane"/>
    <property type="evidence" value="ECO:0007669"/>
    <property type="project" value="TreeGrafter"/>
</dbReference>
<dbReference type="GO" id="GO:0010043">
    <property type="term" value="P:response to zinc ion"/>
    <property type="evidence" value="ECO:0007669"/>
    <property type="project" value="TreeGrafter"/>
</dbReference>
<organism evidence="12 13">
    <name type="scientific">Hippocampus comes</name>
    <name type="common">Tiger tail seahorse</name>
    <dbReference type="NCBI Taxonomy" id="109280"/>
    <lineage>
        <taxon>Eukaryota</taxon>
        <taxon>Metazoa</taxon>
        <taxon>Chordata</taxon>
        <taxon>Craniata</taxon>
        <taxon>Vertebrata</taxon>
        <taxon>Euteleostomi</taxon>
        <taxon>Actinopterygii</taxon>
        <taxon>Neopterygii</taxon>
        <taxon>Teleostei</taxon>
        <taxon>Neoteleostei</taxon>
        <taxon>Acanthomorphata</taxon>
        <taxon>Syngnathiaria</taxon>
        <taxon>Syngnathiformes</taxon>
        <taxon>Syngnathoidei</taxon>
        <taxon>Syngnathidae</taxon>
        <taxon>Hippocampus</taxon>
    </lineage>
</organism>
<feature type="domain" description="Cation efflux protein transmembrane" evidence="11">
    <location>
        <begin position="40"/>
        <end position="201"/>
    </location>
</feature>
<dbReference type="Proteomes" id="UP000264820">
    <property type="component" value="Unplaced"/>
</dbReference>
<evidence type="ECO:0000256" key="4">
    <source>
        <dbReference type="ARBA" id="ARBA00022692"/>
    </source>
</evidence>
<dbReference type="InterPro" id="IPR027469">
    <property type="entry name" value="Cation_efflux_TMD_sf"/>
</dbReference>